<evidence type="ECO:0000313" key="3">
    <source>
        <dbReference type="Proteomes" id="UP000694044"/>
    </source>
</evidence>
<accession>A0A8T1W6M9</accession>
<gene>
    <name evidence="2" type="ORF">PHYPSEUDO_014097</name>
</gene>
<evidence type="ECO:0000313" key="2">
    <source>
        <dbReference type="EMBL" id="KAG7387449.1"/>
    </source>
</evidence>
<sequence>MRSRSRAEPNLQAASSGKSTDESRNAETRAATCGRPSNAGLERKTSAAAPSWCVFVYLELEQCMPYGNKVRSGWLMPAEYGPHGREIVTLGDLLPVTMPKDGFARNPYPDLNVTEQQREQLIELVNGCVQNHFQKYEQFFVTEQHHVDERRWEHVKSKEDLHVYSERSQKDQARRGLQSMNPSQLSEQEKEMAAMMTVGTVVGELEDLMFGIINTTRDAMRIKAAYVGDVEGGAILCPVVEPSEKEPFRSLTVKWMATDAALKSNKCRDFVCIEATDVLHLENGERIGYHVLHSIEFPQTKPLPYLIRGNMSAVAFYRHIHSTIIDTYGLCIVDPGQKTKRLLFMPALASSMLTTTNYVRCGQLKKVAWMLQRQHAGFKLREESQHKKGCVMCGKGKSIPGLGRGTCKLCTGDVCYSCKVRERMHFIGQDSELIQRKITFCSQCMSKAINCNTQEAAQDQATGYHDSYDSASTFSESTFSAFSDSSSVYH</sequence>
<dbReference type="PANTHER" id="PTHR13510:SF44">
    <property type="entry name" value="RABENOSYN-5"/>
    <property type="match status" value="1"/>
</dbReference>
<protein>
    <recommendedName>
        <fullName evidence="4">FYVE-type domain-containing protein</fullName>
    </recommendedName>
</protein>
<feature type="region of interest" description="Disordered" evidence="1">
    <location>
        <begin position="1"/>
        <end position="41"/>
    </location>
</feature>
<dbReference type="AlphaFoldDB" id="A0A8T1W6M9"/>
<keyword evidence="3" id="KW-1185">Reference proteome</keyword>
<reference evidence="2" key="1">
    <citation type="submission" date="2021-02" db="EMBL/GenBank/DDBJ databases">
        <authorList>
            <person name="Palmer J.M."/>
        </authorList>
    </citation>
    <scope>NUCLEOTIDE SEQUENCE</scope>
    <source>
        <strain evidence="2">SCRP734</strain>
    </source>
</reference>
<name>A0A8T1W6M9_9STRA</name>
<comment type="caution">
    <text evidence="2">The sequence shown here is derived from an EMBL/GenBank/DDBJ whole genome shotgun (WGS) entry which is preliminary data.</text>
</comment>
<organism evidence="2 3">
    <name type="scientific">Phytophthora pseudosyringae</name>
    <dbReference type="NCBI Taxonomy" id="221518"/>
    <lineage>
        <taxon>Eukaryota</taxon>
        <taxon>Sar</taxon>
        <taxon>Stramenopiles</taxon>
        <taxon>Oomycota</taxon>
        <taxon>Peronosporomycetes</taxon>
        <taxon>Peronosporales</taxon>
        <taxon>Peronosporaceae</taxon>
        <taxon>Phytophthora</taxon>
    </lineage>
</organism>
<dbReference type="OrthoDB" id="92738at2759"/>
<evidence type="ECO:0008006" key="4">
    <source>
        <dbReference type="Google" id="ProtNLM"/>
    </source>
</evidence>
<evidence type="ECO:0000256" key="1">
    <source>
        <dbReference type="SAM" id="MobiDB-lite"/>
    </source>
</evidence>
<proteinExistence type="predicted"/>
<dbReference type="Proteomes" id="UP000694044">
    <property type="component" value="Unassembled WGS sequence"/>
</dbReference>
<dbReference type="EMBL" id="JAGDFM010000078">
    <property type="protein sequence ID" value="KAG7387449.1"/>
    <property type="molecule type" value="Genomic_DNA"/>
</dbReference>
<dbReference type="PANTHER" id="PTHR13510">
    <property type="entry name" value="FYVE-FINGER-CONTAINING RAB5 EFFECTOR PROTEIN RABENOSYN-5-RELATED"/>
    <property type="match status" value="1"/>
</dbReference>
<dbReference type="InterPro" id="IPR052727">
    <property type="entry name" value="Rab4/Rab5_effector"/>
</dbReference>